<proteinExistence type="predicted"/>
<feature type="compositionally biased region" description="Polar residues" evidence="1">
    <location>
        <begin position="58"/>
        <end position="72"/>
    </location>
</feature>
<dbReference type="InterPro" id="IPR049732">
    <property type="entry name" value="Smlt3025-like"/>
</dbReference>
<reference evidence="2 3" key="1">
    <citation type="submission" date="2024-09" db="EMBL/GenBank/DDBJ databases">
        <authorList>
            <consortium name="All-Russian atlas of soil microorganisms"/>
            <consortium name="as a basis for the search for new antimicrobial producers and enzymes with unique properties"/>
            <person name="Sokolova E.A."/>
            <person name="Voronina E.N."/>
        </authorList>
    </citation>
    <scope>NUCLEOTIDE SEQUENCE [LARGE SCALE GENOMIC DNA]</scope>
    <source>
        <strain evidence="2 3">AF-22b-331.1</strain>
    </source>
</reference>
<organism evidence="2 3">
    <name type="scientific">Stenotrophomonas nematodicola</name>
    <dbReference type="NCBI Taxonomy" id="2656746"/>
    <lineage>
        <taxon>Bacteria</taxon>
        <taxon>Pseudomonadati</taxon>
        <taxon>Pseudomonadota</taxon>
        <taxon>Gammaproteobacteria</taxon>
        <taxon>Lysobacterales</taxon>
        <taxon>Lysobacteraceae</taxon>
        <taxon>Stenotrophomonas</taxon>
    </lineage>
</organism>
<evidence type="ECO:0000313" key="2">
    <source>
        <dbReference type="EMBL" id="MFG6110907.1"/>
    </source>
</evidence>
<feature type="region of interest" description="Disordered" evidence="1">
    <location>
        <begin position="53"/>
        <end position="79"/>
    </location>
</feature>
<gene>
    <name evidence="2" type="ORF">ACEU0G_000789</name>
</gene>
<keyword evidence="3" id="KW-1185">Reference proteome</keyword>
<comment type="caution">
    <text evidence="2">The sequence shown here is derived from an EMBL/GenBank/DDBJ whole genome shotgun (WGS) entry which is preliminary data.</text>
</comment>
<sequence length="342" mass="38123">MAGLSQVDLSIARAANAAPSSREDVINMPSRAVRMLLLAVLLPTVACARQPEQKPAELTQTNEQGCTRQRSVGPQDPYADPAPLKEACLGPYLLAFPQNYFYNQVGTEHDGSYSLALEYPSLQPFKPGERMGLTADVSVRTMSVEYDYIDQVDIHEAMRRSYTPMKYEADDPEASLEHRTRGDLQHGLSPYYIDMAVVREHYRAKGFKDTASVMKADRHTDWFLAKDAAGEVATVIKCTPREITVSGVAYRDGKLVKSRDYGYAVCKHTFMVAALNTLVRIEYPREGLARWQEFETHAKGLLTGAIEQRREAALDQERARAPAMQIEHAQADPARSSPAVQI</sequence>
<dbReference type="Proteomes" id="UP001605261">
    <property type="component" value="Unassembled WGS sequence"/>
</dbReference>
<name>A0ABW7D2V1_9GAMM</name>
<dbReference type="CDD" id="cd20897">
    <property type="entry name" value="Smlt3025-like"/>
    <property type="match status" value="1"/>
</dbReference>
<evidence type="ECO:0008006" key="4">
    <source>
        <dbReference type="Google" id="ProtNLM"/>
    </source>
</evidence>
<evidence type="ECO:0000313" key="3">
    <source>
        <dbReference type="Proteomes" id="UP001605261"/>
    </source>
</evidence>
<feature type="region of interest" description="Disordered" evidence="1">
    <location>
        <begin position="316"/>
        <end position="342"/>
    </location>
</feature>
<protein>
    <recommendedName>
        <fullName evidence="4">Secreted protein</fullName>
    </recommendedName>
</protein>
<accession>A0ABW7D2V1</accession>
<evidence type="ECO:0000256" key="1">
    <source>
        <dbReference type="SAM" id="MobiDB-lite"/>
    </source>
</evidence>
<dbReference type="RefSeq" id="WP_394164371.1">
    <property type="nucleotide sequence ID" value="NZ_JBHGCJ010000015.1"/>
</dbReference>
<dbReference type="EMBL" id="JBHGCJ010000015">
    <property type="protein sequence ID" value="MFG6110907.1"/>
    <property type="molecule type" value="Genomic_DNA"/>
</dbReference>